<keyword evidence="3" id="KW-1185">Reference proteome</keyword>
<gene>
    <name evidence="2" type="ORF">GCM10009547_49500</name>
</gene>
<evidence type="ECO:0000313" key="2">
    <source>
        <dbReference type="EMBL" id="GAA0639582.1"/>
    </source>
</evidence>
<feature type="coiled-coil region" evidence="1">
    <location>
        <begin position="56"/>
        <end position="83"/>
    </location>
</feature>
<comment type="caution">
    <text evidence="2">The sequence shown here is derived from an EMBL/GenBank/DDBJ whole genome shotgun (WGS) entry which is preliminary data.</text>
</comment>
<dbReference type="RefSeq" id="WP_344609935.1">
    <property type="nucleotide sequence ID" value="NZ_BAAAHE010000073.1"/>
</dbReference>
<proteinExistence type="predicted"/>
<evidence type="ECO:0000256" key="1">
    <source>
        <dbReference type="SAM" id="Coils"/>
    </source>
</evidence>
<evidence type="ECO:0000313" key="3">
    <source>
        <dbReference type="Proteomes" id="UP001500957"/>
    </source>
</evidence>
<organism evidence="2 3">
    <name type="scientific">Sporichthya brevicatena</name>
    <dbReference type="NCBI Taxonomy" id="171442"/>
    <lineage>
        <taxon>Bacteria</taxon>
        <taxon>Bacillati</taxon>
        <taxon>Actinomycetota</taxon>
        <taxon>Actinomycetes</taxon>
        <taxon>Sporichthyales</taxon>
        <taxon>Sporichthyaceae</taxon>
        <taxon>Sporichthya</taxon>
    </lineage>
</organism>
<sequence length="116" mass="12799">MADLERHIPMAERLDNDPGDAGRMARSFLAAMARLAEVEAERDCAVNLWAGEVAKVAEQRERAKAAEAKLAAVREEYDAWNEENLGHVPGIENTNWPDAWAGIGTVLALIDQETEQ</sequence>
<name>A0ABP3SHN7_9ACTN</name>
<dbReference type="EMBL" id="BAAAHE010000073">
    <property type="protein sequence ID" value="GAA0639582.1"/>
    <property type="molecule type" value="Genomic_DNA"/>
</dbReference>
<reference evidence="3" key="1">
    <citation type="journal article" date="2019" name="Int. J. Syst. Evol. Microbiol.">
        <title>The Global Catalogue of Microorganisms (GCM) 10K type strain sequencing project: providing services to taxonomists for standard genome sequencing and annotation.</title>
        <authorList>
            <consortium name="The Broad Institute Genomics Platform"/>
            <consortium name="The Broad Institute Genome Sequencing Center for Infectious Disease"/>
            <person name="Wu L."/>
            <person name="Ma J."/>
        </authorList>
    </citation>
    <scope>NUCLEOTIDE SEQUENCE [LARGE SCALE GENOMIC DNA]</scope>
    <source>
        <strain evidence="3">JCM 10671</strain>
    </source>
</reference>
<protein>
    <submittedName>
        <fullName evidence="2">Uncharacterized protein</fullName>
    </submittedName>
</protein>
<accession>A0ABP3SHN7</accession>
<keyword evidence="1" id="KW-0175">Coiled coil</keyword>
<dbReference type="Proteomes" id="UP001500957">
    <property type="component" value="Unassembled WGS sequence"/>
</dbReference>